<reference evidence="1 2" key="1">
    <citation type="submission" date="2015-02" db="EMBL/GenBank/DDBJ databases">
        <title>Genome Sequence of Jannaschia aquimarina DSM28248, a member of the Roseobacter clade.</title>
        <authorList>
            <person name="Voget S."/>
            <person name="Daniel R."/>
        </authorList>
    </citation>
    <scope>NUCLEOTIDE SEQUENCE [LARGE SCALE GENOMIC DNA]</scope>
    <source>
        <strain evidence="1 2">GSW-M26</strain>
    </source>
</reference>
<gene>
    <name evidence="1" type="ORF">jaqu_38150</name>
</gene>
<dbReference type="AlphaFoldDB" id="A0A0D1EF30"/>
<dbReference type="STRING" id="935700.jaqu_38150"/>
<dbReference type="EMBL" id="JYFE01000074">
    <property type="protein sequence ID" value="KIT14525.1"/>
    <property type="molecule type" value="Genomic_DNA"/>
</dbReference>
<dbReference type="PANTHER" id="PTHR43245">
    <property type="entry name" value="BIFUNCTIONAL POLYMYXIN RESISTANCE PROTEIN ARNA"/>
    <property type="match status" value="1"/>
</dbReference>
<dbReference type="Proteomes" id="UP000032232">
    <property type="component" value="Unassembled WGS sequence"/>
</dbReference>
<name>A0A0D1EF30_9RHOB</name>
<comment type="caution">
    <text evidence="1">The sequence shown here is derived from an EMBL/GenBank/DDBJ whole genome shotgun (WGS) entry which is preliminary data.</text>
</comment>
<sequence length="327" mass="34472">MSRAILIGGAGQIGHGVATDLLAAGWDVAVIGRKVVPLPDGASFVTADRSDDAALSAAVGSGDLLLDCAAFDAAAGAQLAALAPRFGRVVAISSQSVYVDPRGRTLDEAPRTGFPNLPVPMHEDHPTVAPGPETYSTRKVAMERAALVAGNVHVLRPGAIHGPRSRHAREWWFVRRLRSGAERIPLAYGGRSRFQTTSVSAIAAAIRSILDGHSPRIANVCDADGPDVAQIGRTIMTYLGIEAELVGLPDAPFPPRLGATPWSTARPFVCASALPFDRTYAQTVGPALDWLMDLPLDGWEPYLPILAAYPRDHFDAALEAEALALAG</sequence>
<protein>
    <submittedName>
        <fullName evidence="1">NAD dependent epimerase/dehydratase family protein</fullName>
    </submittedName>
</protein>
<dbReference type="Gene3D" id="3.40.50.720">
    <property type="entry name" value="NAD(P)-binding Rossmann-like Domain"/>
    <property type="match status" value="1"/>
</dbReference>
<dbReference type="InterPro" id="IPR050177">
    <property type="entry name" value="Lipid_A_modif_metabolic_enz"/>
</dbReference>
<dbReference type="PANTHER" id="PTHR43245:SF13">
    <property type="entry name" value="UDP-D-APIOSE_UDP-D-XYLOSE SYNTHASE 2"/>
    <property type="match status" value="1"/>
</dbReference>
<dbReference type="SUPFAM" id="SSF51735">
    <property type="entry name" value="NAD(P)-binding Rossmann-fold domains"/>
    <property type="match status" value="1"/>
</dbReference>
<evidence type="ECO:0000313" key="2">
    <source>
        <dbReference type="Proteomes" id="UP000032232"/>
    </source>
</evidence>
<proteinExistence type="predicted"/>
<dbReference type="InterPro" id="IPR036291">
    <property type="entry name" value="NAD(P)-bd_dom_sf"/>
</dbReference>
<accession>A0A0D1EF30</accession>
<dbReference type="PATRIC" id="fig|935700.4.peg.3932"/>
<organism evidence="1 2">
    <name type="scientific">Jannaschia aquimarina</name>
    <dbReference type="NCBI Taxonomy" id="935700"/>
    <lineage>
        <taxon>Bacteria</taxon>
        <taxon>Pseudomonadati</taxon>
        <taxon>Pseudomonadota</taxon>
        <taxon>Alphaproteobacteria</taxon>
        <taxon>Rhodobacterales</taxon>
        <taxon>Roseobacteraceae</taxon>
        <taxon>Jannaschia</taxon>
    </lineage>
</organism>
<dbReference type="OrthoDB" id="7941246at2"/>
<keyword evidence="2" id="KW-1185">Reference proteome</keyword>
<dbReference type="RefSeq" id="WP_052501076.1">
    <property type="nucleotide sequence ID" value="NZ_FZPF01000012.1"/>
</dbReference>
<evidence type="ECO:0000313" key="1">
    <source>
        <dbReference type="EMBL" id="KIT14525.1"/>
    </source>
</evidence>